<dbReference type="PANTHER" id="PTHR30146">
    <property type="entry name" value="LACI-RELATED TRANSCRIPTIONAL REPRESSOR"/>
    <property type="match status" value="1"/>
</dbReference>
<organism evidence="5 6">
    <name type="scientific">Tolumonas osonensis</name>
    <dbReference type="NCBI Taxonomy" id="675874"/>
    <lineage>
        <taxon>Bacteria</taxon>
        <taxon>Pseudomonadati</taxon>
        <taxon>Pseudomonadota</taxon>
        <taxon>Gammaproteobacteria</taxon>
        <taxon>Aeromonadales</taxon>
        <taxon>Aeromonadaceae</taxon>
        <taxon>Tolumonas</taxon>
    </lineage>
</organism>
<dbReference type="GO" id="GO:0003700">
    <property type="term" value="F:DNA-binding transcription factor activity"/>
    <property type="evidence" value="ECO:0007669"/>
    <property type="project" value="TreeGrafter"/>
</dbReference>
<dbReference type="AlphaFoldDB" id="A0A841G8D6"/>
<dbReference type="EMBL" id="JACHGR010000003">
    <property type="protein sequence ID" value="MBB6055228.1"/>
    <property type="molecule type" value="Genomic_DNA"/>
</dbReference>
<protein>
    <submittedName>
        <fullName evidence="5">LacI family transcriptional regulator</fullName>
    </submittedName>
</protein>
<dbReference type="InterPro" id="IPR010982">
    <property type="entry name" value="Lambda_DNA-bd_dom_sf"/>
</dbReference>
<proteinExistence type="predicted"/>
<dbReference type="PANTHER" id="PTHR30146:SF98">
    <property type="entry name" value="HTH-TYPE TRANSCRIPTIONAL REGULATOR GALR"/>
    <property type="match status" value="1"/>
</dbReference>
<gene>
    <name evidence="5" type="ORF">HNR75_001110</name>
</gene>
<evidence type="ECO:0000256" key="3">
    <source>
        <dbReference type="ARBA" id="ARBA00023163"/>
    </source>
</evidence>
<sequence>MATIKDVAKLAGVSIATVSRVINNSPKTGEAAREAVKRAMEELNYSPDPNARALVSRVNDTIGCMVFDVADPFFGAMVKAIETECRAHHKHLLIGNGSHDAAQERETIELLISKRCEALIIHSKALSNEELTAYAQKSPGMVFINRLLPELPSRCIWLDNHYGSYTITQHLIELGHKHIACVASKYDIEDAHERIRGYQDALRESGLDQDEIAVERSEPNEEGGEQAIQNLLGRGSPFTAVVAYNDAMATGIISVLIDNGFRVPEDVSVVGFDDVIFARFSRPKLTTMRYPISMMASKATQMAMQLATGETSDHRAQMFRPVLVKRQSSAIAPQETR</sequence>
<dbReference type="GO" id="GO:0000976">
    <property type="term" value="F:transcription cis-regulatory region binding"/>
    <property type="evidence" value="ECO:0007669"/>
    <property type="project" value="TreeGrafter"/>
</dbReference>
<dbReference type="PRINTS" id="PR00036">
    <property type="entry name" value="HTHLACI"/>
</dbReference>
<dbReference type="CDD" id="cd01392">
    <property type="entry name" value="HTH_LacI"/>
    <property type="match status" value="1"/>
</dbReference>
<evidence type="ECO:0000313" key="5">
    <source>
        <dbReference type="EMBL" id="MBB6055228.1"/>
    </source>
</evidence>
<comment type="caution">
    <text evidence="5">The sequence shown here is derived from an EMBL/GenBank/DDBJ whole genome shotgun (WGS) entry which is preliminary data.</text>
</comment>
<dbReference type="SUPFAM" id="SSF47413">
    <property type="entry name" value="lambda repressor-like DNA-binding domains"/>
    <property type="match status" value="1"/>
</dbReference>
<dbReference type="InterPro" id="IPR000843">
    <property type="entry name" value="HTH_LacI"/>
</dbReference>
<evidence type="ECO:0000313" key="6">
    <source>
        <dbReference type="Proteomes" id="UP000585721"/>
    </source>
</evidence>
<dbReference type="SUPFAM" id="SSF53822">
    <property type="entry name" value="Periplasmic binding protein-like I"/>
    <property type="match status" value="1"/>
</dbReference>
<reference evidence="5 6" key="1">
    <citation type="submission" date="2020-08" db="EMBL/GenBank/DDBJ databases">
        <title>Genomic Encyclopedia of Type Strains, Phase IV (KMG-IV): sequencing the most valuable type-strain genomes for metagenomic binning, comparative biology and taxonomic classification.</title>
        <authorList>
            <person name="Goeker M."/>
        </authorList>
    </citation>
    <scope>NUCLEOTIDE SEQUENCE [LARGE SCALE GENOMIC DNA]</scope>
    <source>
        <strain evidence="5 6">DSM 22975</strain>
    </source>
</reference>
<evidence type="ECO:0000256" key="1">
    <source>
        <dbReference type="ARBA" id="ARBA00023015"/>
    </source>
</evidence>
<dbReference type="Gene3D" id="1.10.260.40">
    <property type="entry name" value="lambda repressor-like DNA-binding domains"/>
    <property type="match status" value="1"/>
</dbReference>
<dbReference type="PROSITE" id="PS00356">
    <property type="entry name" value="HTH_LACI_1"/>
    <property type="match status" value="1"/>
</dbReference>
<name>A0A841G8D6_9GAMM</name>
<dbReference type="Pfam" id="PF00356">
    <property type="entry name" value="LacI"/>
    <property type="match status" value="1"/>
</dbReference>
<evidence type="ECO:0000256" key="2">
    <source>
        <dbReference type="ARBA" id="ARBA00023125"/>
    </source>
</evidence>
<dbReference type="RefSeq" id="WP_188026000.1">
    <property type="nucleotide sequence ID" value="NZ_JACHGR010000003.1"/>
</dbReference>
<dbReference type="PROSITE" id="PS50932">
    <property type="entry name" value="HTH_LACI_2"/>
    <property type="match status" value="1"/>
</dbReference>
<keyword evidence="3" id="KW-0804">Transcription</keyword>
<dbReference type="Proteomes" id="UP000585721">
    <property type="component" value="Unassembled WGS sequence"/>
</dbReference>
<dbReference type="CDD" id="cd06270">
    <property type="entry name" value="PBP1_GalS-like"/>
    <property type="match status" value="1"/>
</dbReference>
<dbReference type="SMART" id="SM00354">
    <property type="entry name" value="HTH_LACI"/>
    <property type="match status" value="1"/>
</dbReference>
<dbReference type="Pfam" id="PF13377">
    <property type="entry name" value="Peripla_BP_3"/>
    <property type="match status" value="1"/>
</dbReference>
<dbReference type="InterPro" id="IPR046335">
    <property type="entry name" value="LacI/GalR-like_sensor"/>
</dbReference>
<keyword evidence="2" id="KW-0238">DNA-binding</keyword>
<feature type="domain" description="HTH lacI-type" evidence="4">
    <location>
        <begin position="2"/>
        <end position="56"/>
    </location>
</feature>
<evidence type="ECO:0000259" key="4">
    <source>
        <dbReference type="PROSITE" id="PS50932"/>
    </source>
</evidence>
<accession>A0A841G8D6</accession>
<keyword evidence="1" id="KW-0805">Transcription regulation</keyword>
<dbReference type="InterPro" id="IPR028082">
    <property type="entry name" value="Peripla_BP_I"/>
</dbReference>
<dbReference type="Gene3D" id="3.40.50.2300">
    <property type="match status" value="2"/>
</dbReference>
<keyword evidence="6" id="KW-1185">Reference proteome</keyword>